<organism evidence="2 3">
    <name type="scientific">Luteolibacter pohnpeiensis</name>
    <dbReference type="NCBI Taxonomy" id="454153"/>
    <lineage>
        <taxon>Bacteria</taxon>
        <taxon>Pseudomonadati</taxon>
        <taxon>Verrucomicrobiota</taxon>
        <taxon>Verrucomicrobiia</taxon>
        <taxon>Verrucomicrobiales</taxon>
        <taxon>Verrucomicrobiaceae</taxon>
        <taxon>Luteolibacter</taxon>
    </lineage>
</organism>
<keyword evidence="1" id="KW-0812">Transmembrane</keyword>
<keyword evidence="3" id="KW-1185">Reference proteome</keyword>
<comment type="caution">
    <text evidence="2">The sequence shown here is derived from an EMBL/GenBank/DDBJ whole genome shotgun (WGS) entry which is preliminary data.</text>
</comment>
<evidence type="ECO:0000313" key="2">
    <source>
        <dbReference type="EMBL" id="MBK1883385.1"/>
    </source>
</evidence>
<evidence type="ECO:0000313" key="3">
    <source>
        <dbReference type="Proteomes" id="UP000603141"/>
    </source>
</evidence>
<keyword evidence="1" id="KW-1133">Transmembrane helix</keyword>
<gene>
    <name evidence="2" type="ORF">JIN85_13245</name>
</gene>
<accession>A0A934VWK8</accession>
<feature type="transmembrane region" description="Helical" evidence="1">
    <location>
        <begin position="21"/>
        <end position="42"/>
    </location>
</feature>
<dbReference type="EMBL" id="JAENIJ010000021">
    <property type="protein sequence ID" value="MBK1883385.1"/>
    <property type="molecule type" value="Genomic_DNA"/>
</dbReference>
<dbReference type="Proteomes" id="UP000603141">
    <property type="component" value="Unassembled WGS sequence"/>
</dbReference>
<sequence length="170" mass="19650">MPLLQATACIIIDMKTYWKITLTYLIFGISWILITDLIAFGFSPDNKMFALVEVLKGWFYVFLSAAVIFYLTRNAFFKQAAAHEEKFAIYQNTIRGVHHIFLNYLNQMQLMTLEAERFPDFDSEALELSKSASAEAAEELMKLGEIEKISPENIESFVFRKMEQKPENVP</sequence>
<evidence type="ECO:0000256" key="1">
    <source>
        <dbReference type="SAM" id="Phobius"/>
    </source>
</evidence>
<feature type="transmembrane region" description="Helical" evidence="1">
    <location>
        <begin position="48"/>
        <end position="71"/>
    </location>
</feature>
<name>A0A934VWK8_9BACT</name>
<keyword evidence="1" id="KW-0472">Membrane</keyword>
<protein>
    <submittedName>
        <fullName evidence="2">Uncharacterized protein</fullName>
    </submittedName>
</protein>
<proteinExistence type="predicted"/>
<reference evidence="2" key="1">
    <citation type="submission" date="2021-01" db="EMBL/GenBank/DDBJ databases">
        <title>Modified the classification status of verrucomicrobia.</title>
        <authorList>
            <person name="Feng X."/>
        </authorList>
    </citation>
    <scope>NUCLEOTIDE SEQUENCE</scope>
    <source>
        <strain evidence="2">KCTC 22041</strain>
    </source>
</reference>
<dbReference type="AlphaFoldDB" id="A0A934VWK8"/>